<name>A0A371X666_9HYPH</name>
<feature type="domain" description="Hemerythrin-like" evidence="1">
    <location>
        <begin position="11"/>
        <end position="137"/>
    </location>
</feature>
<sequence length="153" mass="16942">MNDDTLSAADIRRLETLHQRLLDLCLMLEEAAGEPDFGGELSSIAEAVPPALKAVQDMEERLLFPDFDRHAGSCFAAMTIERLKAEHRFDRLAADELSLTLKAASDGRCALSHETLARMITGFQEALRRHVFSEKVVLEALLSAKAETRSVFA</sequence>
<keyword evidence="3" id="KW-1185">Reference proteome</keyword>
<comment type="caution">
    <text evidence="2">The sequence shown here is derived from an EMBL/GenBank/DDBJ whole genome shotgun (WGS) entry which is preliminary data.</text>
</comment>
<protein>
    <submittedName>
        <fullName evidence="2">Hemerythrin domain-containing protein</fullName>
    </submittedName>
</protein>
<accession>A0A371X666</accession>
<dbReference type="Gene3D" id="1.20.120.520">
    <property type="entry name" value="nmb1532 protein domain like"/>
    <property type="match status" value="1"/>
</dbReference>
<proteinExistence type="predicted"/>
<dbReference type="RefSeq" id="WP_116625504.1">
    <property type="nucleotide sequence ID" value="NZ_QURN01000018.1"/>
</dbReference>
<evidence type="ECO:0000313" key="3">
    <source>
        <dbReference type="Proteomes" id="UP000262379"/>
    </source>
</evidence>
<evidence type="ECO:0000313" key="2">
    <source>
        <dbReference type="EMBL" id="RFC64716.1"/>
    </source>
</evidence>
<organism evidence="2 3">
    <name type="scientific">Mesorhizobium denitrificans</name>
    <dbReference type="NCBI Taxonomy" id="2294114"/>
    <lineage>
        <taxon>Bacteria</taxon>
        <taxon>Pseudomonadati</taxon>
        <taxon>Pseudomonadota</taxon>
        <taxon>Alphaproteobacteria</taxon>
        <taxon>Hyphomicrobiales</taxon>
        <taxon>Phyllobacteriaceae</taxon>
        <taxon>Mesorhizobium</taxon>
    </lineage>
</organism>
<dbReference type="AlphaFoldDB" id="A0A371X666"/>
<dbReference type="EMBL" id="QURN01000018">
    <property type="protein sequence ID" value="RFC64716.1"/>
    <property type="molecule type" value="Genomic_DNA"/>
</dbReference>
<dbReference type="Pfam" id="PF01814">
    <property type="entry name" value="Hemerythrin"/>
    <property type="match status" value="1"/>
</dbReference>
<dbReference type="Proteomes" id="UP000262379">
    <property type="component" value="Unassembled WGS sequence"/>
</dbReference>
<evidence type="ECO:0000259" key="1">
    <source>
        <dbReference type="Pfam" id="PF01814"/>
    </source>
</evidence>
<dbReference type="InterPro" id="IPR012312">
    <property type="entry name" value="Hemerythrin-like"/>
</dbReference>
<reference evidence="3" key="1">
    <citation type="submission" date="2018-08" db="EMBL/GenBank/DDBJ databases">
        <authorList>
            <person name="Im W.T."/>
        </authorList>
    </citation>
    <scope>NUCLEOTIDE SEQUENCE [LARGE SCALE GENOMIC DNA]</scope>
    <source>
        <strain evidence="3">LA-28</strain>
    </source>
</reference>
<gene>
    <name evidence="2" type="ORF">DY251_19105</name>
</gene>